<dbReference type="InterPro" id="IPR014848">
    <property type="entry name" value="Rgp1"/>
</dbReference>
<dbReference type="Pfam" id="PF08737">
    <property type="entry name" value="Rgp1"/>
    <property type="match status" value="2"/>
</dbReference>
<protein>
    <recommendedName>
        <fullName evidence="2">RAB6A-GEF complex partner protein 2</fullName>
    </recommendedName>
</protein>
<proteinExistence type="predicted"/>
<dbReference type="PANTHER" id="PTHR12507">
    <property type="entry name" value="REDUCED GROWTH PHENOTYPE 1 RGP1, YEAST -RELATED"/>
    <property type="match status" value="1"/>
</dbReference>
<accession>A0A1Y1MV04</accession>
<evidence type="ECO:0000313" key="1">
    <source>
        <dbReference type="EMBL" id="JAV87207.1"/>
    </source>
</evidence>
<name>A0A1Y1MV04_PHOPY</name>
<dbReference type="AlphaFoldDB" id="A0A1Y1MV04"/>
<evidence type="ECO:0008006" key="2">
    <source>
        <dbReference type="Google" id="ProtNLM"/>
    </source>
</evidence>
<sequence length="388" mass="43747">MIEITAKLIKGHIYLIGEIVECSVTFLHPPSPSHKISQSHDDVFESLAWASAQINCQCTTNLKLNSEDNIKKVPTFNINDTALPLSVHDSGQLELSTKPKILFCDLRLLPGQSKTYIFKEKIPSDSPPSYRGQLVKYSYKLIIGTQRVNAPIKLLKIPLRILPITTQALNEASGLCNDTTEDLSPANPFLEVRQQDTPFEVALRTLQNITARRKPNFYMISNTWGKVARFCLFKPAYKLGEDIIGTLDFSVATVTCVQLAVSLQCEEETNIQQNDQTVKQLRIGTFNNQHEVCLGLKYTQLVLPIPLHVTPGFTTPLMSLRWRLHFEFVTSTNKSLQNPTLDQNEWQAPADLSVETMVWSLPIQIFSTTPVHVIQGLQTNNVHRLLIR</sequence>
<organism evidence="1">
    <name type="scientific">Photinus pyralis</name>
    <name type="common">Common eastern firefly</name>
    <name type="synonym">Lampyris pyralis</name>
    <dbReference type="NCBI Taxonomy" id="7054"/>
    <lineage>
        <taxon>Eukaryota</taxon>
        <taxon>Metazoa</taxon>
        <taxon>Ecdysozoa</taxon>
        <taxon>Arthropoda</taxon>
        <taxon>Hexapoda</taxon>
        <taxon>Insecta</taxon>
        <taxon>Pterygota</taxon>
        <taxon>Neoptera</taxon>
        <taxon>Endopterygota</taxon>
        <taxon>Coleoptera</taxon>
        <taxon>Polyphaga</taxon>
        <taxon>Elateriformia</taxon>
        <taxon>Elateroidea</taxon>
        <taxon>Lampyridae</taxon>
        <taxon>Lampyrinae</taxon>
        <taxon>Photinus</taxon>
    </lineage>
</organism>
<reference evidence="1" key="1">
    <citation type="journal article" date="2016" name="Sci. Rep.">
        <title>Molecular characterization of firefly nuptial gifts: a multi-omics approach sheds light on postcopulatory sexual selection.</title>
        <authorList>
            <person name="Al-Wathiqui N."/>
            <person name="Fallon T.R."/>
            <person name="South A."/>
            <person name="Weng J.K."/>
            <person name="Lewis S.M."/>
        </authorList>
    </citation>
    <scope>NUCLEOTIDE SEQUENCE</scope>
</reference>
<dbReference type="EMBL" id="GEZM01026151">
    <property type="protein sequence ID" value="JAV87207.1"/>
    <property type="molecule type" value="Transcribed_RNA"/>
</dbReference>